<sequence length="230" mass="26149">MYLAWTIVILLKCLHVMCDADSPALFFELAEKHTNIVANCVVPTLRKPVTILSSDLIWDGLTEEEQKAVMTCHSFLDPHCYNGFFKSVNRGYALSFVENTCALYRPSWEPCCNNTDPFGWTGPLRAYCPLYMGDCTGLRVINTDGCKPDYSGAPLDAKLSKFDAMCPNFNEYCSPSNKKIQHAIRYLNLCYSLADYSQVANCSAEYSRPDQLRELEGCKKCHKYCKRFFN</sequence>
<reference evidence="3" key="1">
    <citation type="submission" date="2022-11" db="UniProtKB">
        <authorList>
            <consortium name="WormBaseParasite"/>
        </authorList>
    </citation>
    <scope>IDENTIFICATION</scope>
</reference>
<keyword evidence="1" id="KW-0732">Signal</keyword>
<evidence type="ECO:0000256" key="1">
    <source>
        <dbReference type="SAM" id="SignalP"/>
    </source>
</evidence>
<dbReference type="Proteomes" id="UP000887565">
    <property type="component" value="Unplaced"/>
</dbReference>
<feature type="signal peptide" evidence="1">
    <location>
        <begin position="1"/>
        <end position="20"/>
    </location>
</feature>
<evidence type="ECO:0000313" key="3">
    <source>
        <dbReference type="WBParaSite" id="nRc.2.0.1.t44153-RA"/>
    </source>
</evidence>
<dbReference type="WBParaSite" id="nRc.2.0.1.t44153-RA">
    <property type="protein sequence ID" value="nRc.2.0.1.t44153-RA"/>
    <property type="gene ID" value="nRc.2.0.1.g44153"/>
</dbReference>
<feature type="chain" id="PRO_5036765599" evidence="1">
    <location>
        <begin position="21"/>
        <end position="230"/>
    </location>
</feature>
<protein>
    <submittedName>
        <fullName evidence="3">Uncharacterized protein</fullName>
    </submittedName>
</protein>
<dbReference type="AlphaFoldDB" id="A0A915KYY3"/>
<organism evidence="2 3">
    <name type="scientific">Romanomermis culicivorax</name>
    <name type="common">Nematode worm</name>
    <dbReference type="NCBI Taxonomy" id="13658"/>
    <lineage>
        <taxon>Eukaryota</taxon>
        <taxon>Metazoa</taxon>
        <taxon>Ecdysozoa</taxon>
        <taxon>Nematoda</taxon>
        <taxon>Enoplea</taxon>
        <taxon>Dorylaimia</taxon>
        <taxon>Mermithida</taxon>
        <taxon>Mermithoidea</taxon>
        <taxon>Mermithidae</taxon>
        <taxon>Romanomermis</taxon>
    </lineage>
</organism>
<name>A0A915KYY3_ROMCU</name>
<accession>A0A915KYY3</accession>
<proteinExistence type="predicted"/>
<keyword evidence="2" id="KW-1185">Reference proteome</keyword>
<evidence type="ECO:0000313" key="2">
    <source>
        <dbReference type="Proteomes" id="UP000887565"/>
    </source>
</evidence>